<reference evidence="2" key="1">
    <citation type="submission" date="2020-02" db="EMBL/GenBank/DDBJ databases">
        <authorList>
            <person name="Palmer J.M."/>
        </authorList>
    </citation>
    <scope>NUCLEOTIDE SEQUENCE</scope>
    <source>
        <strain evidence="2">EPUS1.4</strain>
        <tissue evidence="2">Thallus</tissue>
    </source>
</reference>
<dbReference type="OrthoDB" id="64915at2759"/>
<organism evidence="2 3">
    <name type="scientific">Endocarpon pusillum</name>
    <dbReference type="NCBI Taxonomy" id="364733"/>
    <lineage>
        <taxon>Eukaryota</taxon>
        <taxon>Fungi</taxon>
        <taxon>Dikarya</taxon>
        <taxon>Ascomycota</taxon>
        <taxon>Pezizomycotina</taxon>
        <taxon>Eurotiomycetes</taxon>
        <taxon>Chaetothyriomycetidae</taxon>
        <taxon>Verrucariales</taxon>
        <taxon>Verrucariaceae</taxon>
        <taxon>Endocarpon</taxon>
    </lineage>
</organism>
<accession>A0A8H7AMZ4</accession>
<protein>
    <recommendedName>
        <fullName evidence="1">Gfo/Idh/MocA-like oxidoreductase N-terminal domain-containing protein</fullName>
    </recommendedName>
</protein>
<dbReference type="GO" id="GO:0016491">
    <property type="term" value="F:oxidoreductase activity"/>
    <property type="evidence" value="ECO:0007669"/>
    <property type="project" value="TreeGrafter"/>
</dbReference>
<evidence type="ECO:0000259" key="1">
    <source>
        <dbReference type="Pfam" id="PF01408"/>
    </source>
</evidence>
<dbReference type="PANTHER" id="PTHR42840:SF7">
    <property type="entry name" value="BINDING ROSSMANN FOLD OXIDOREDUCTASE, PUTATIVE (AFU_ORTHOLOGUE AFUA_4G10190)-RELATED"/>
    <property type="match status" value="1"/>
</dbReference>
<feature type="domain" description="Gfo/Idh/MocA-like oxidoreductase N-terminal" evidence="1">
    <location>
        <begin position="6"/>
        <end position="129"/>
    </location>
</feature>
<dbReference type="GO" id="GO:0000166">
    <property type="term" value="F:nucleotide binding"/>
    <property type="evidence" value="ECO:0007669"/>
    <property type="project" value="InterPro"/>
</dbReference>
<dbReference type="InterPro" id="IPR000683">
    <property type="entry name" value="Gfo/Idh/MocA-like_OxRdtase_N"/>
</dbReference>
<dbReference type="Gene3D" id="3.40.50.720">
    <property type="entry name" value="NAD(P)-binding Rossmann-like Domain"/>
    <property type="match status" value="1"/>
</dbReference>
<dbReference type="AlphaFoldDB" id="A0A8H7AMZ4"/>
<dbReference type="EMBL" id="JAACFV010000036">
    <property type="protein sequence ID" value="KAF7509872.1"/>
    <property type="molecule type" value="Genomic_DNA"/>
</dbReference>
<dbReference type="GO" id="GO:0005737">
    <property type="term" value="C:cytoplasm"/>
    <property type="evidence" value="ECO:0007669"/>
    <property type="project" value="TreeGrafter"/>
</dbReference>
<sequence length="366" mass="40755">MPPRSINVGIIGCGEAAQVIHIPTLNHMHEWFSITYLCGISANALEFCSKRVVNHVPKTTSEAAVLCASPDVDVVFVISSDELHPRHTILALRHNKHVMVEKPMAMTKADAHSIIEAEKKSKGRVFVGYMRRYATAFIDAVNEIGGVEKILYARVRDIIGPNSVFVGQSATFPKQFSDYREADVKERAALAEEITTQGLGRECKVEPTPELIAQYRILGGLGSHDLSAMREALGVPDGVLGVSLGFPFWNVLFSYPTFTVTYESGFHNIPFFDAHIEIYGAHKSVRIQYDTPYVKGLPITMHVREDAGGALKETSIRRTYEDAFTLEMKELYAMIVEDKPVKTTAEDAIQDLHIFQMIMQARAARI</sequence>
<dbReference type="InterPro" id="IPR036291">
    <property type="entry name" value="NAD(P)-bd_dom_sf"/>
</dbReference>
<dbReference type="Pfam" id="PF01408">
    <property type="entry name" value="GFO_IDH_MocA"/>
    <property type="match status" value="1"/>
</dbReference>
<name>A0A8H7AMZ4_9EURO</name>
<comment type="caution">
    <text evidence="2">The sequence shown here is derived from an EMBL/GenBank/DDBJ whole genome shotgun (WGS) entry which is preliminary data.</text>
</comment>
<dbReference type="PANTHER" id="PTHR42840">
    <property type="entry name" value="NAD(P)-BINDING ROSSMANN-FOLD SUPERFAMILY PROTEIN-RELATED"/>
    <property type="match status" value="1"/>
</dbReference>
<gene>
    <name evidence="2" type="ORF">GJ744_007383</name>
</gene>
<dbReference type="Gene3D" id="3.30.360.10">
    <property type="entry name" value="Dihydrodipicolinate Reductase, domain 2"/>
    <property type="match status" value="1"/>
</dbReference>
<keyword evidence="3" id="KW-1185">Reference proteome</keyword>
<dbReference type="SUPFAM" id="SSF51735">
    <property type="entry name" value="NAD(P)-binding Rossmann-fold domains"/>
    <property type="match status" value="1"/>
</dbReference>
<dbReference type="GO" id="GO:0006740">
    <property type="term" value="P:NADPH regeneration"/>
    <property type="evidence" value="ECO:0007669"/>
    <property type="project" value="TreeGrafter"/>
</dbReference>
<proteinExistence type="predicted"/>
<evidence type="ECO:0000313" key="3">
    <source>
        <dbReference type="Proteomes" id="UP000606974"/>
    </source>
</evidence>
<dbReference type="Proteomes" id="UP000606974">
    <property type="component" value="Unassembled WGS sequence"/>
</dbReference>
<evidence type="ECO:0000313" key="2">
    <source>
        <dbReference type="EMBL" id="KAF7509872.1"/>
    </source>
</evidence>